<dbReference type="InterPro" id="IPR000551">
    <property type="entry name" value="MerR-type_HTH_dom"/>
</dbReference>
<sequence length="274" mass="30485">MTGQDLYRIRDVQRMLGVSRTVISRLVAGRFVQPLRGRGGETLFSFRDVVLLRTAHSLRKAGIPPRKILRALETLRANWSQDKDLTAIGITAVGTDVAVRDDAGHWEAESGQLLFDFDPPPESKGSLNVSNIQSWGAPDEFAEAAAKEAEGDLDAAEAGYRRAIESDRLYLNAYLDLGCMLCVNTRYEDAIAVWHKALLALPEEPLLHFNLGVALEDSGRLEQALIAYHRCIELQHDFADAHFNAARLHEGLGQMTRAIRHYSEYRTLSSAVES</sequence>
<dbReference type="GO" id="GO:0006355">
    <property type="term" value="P:regulation of DNA-templated transcription"/>
    <property type="evidence" value="ECO:0007669"/>
    <property type="project" value="InterPro"/>
</dbReference>
<keyword evidence="6" id="KW-1185">Reference proteome</keyword>
<proteinExistence type="predicted"/>
<dbReference type="SMART" id="SM00028">
    <property type="entry name" value="TPR"/>
    <property type="match status" value="4"/>
</dbReference>
<dbReference type="PANTHER" id="PTHR44858:SF17">
    <property type="match status" value="1"/>
</dbReference>
<dbReference type="InterPro" id="IPR019734">
    <property type="entry name" value="TPR_rpt"/>
</dbReference>
<dbReference type="GO" id="GO:0003677">
    <property type="term" value="F:DNA binding"/>
    <property type="evidence" value="ECO:0007669"/>
    <property type="project" value="InterPro"/>
</dbReference>
<feature type="domain" description="HTH merR-type" evidence="4">
    <location>
        <begin position="7"/>
        <end position="73"/>
    </location>
</feature>
<dbReference type="Proteomes" id="UP000494363">
    <property type="component" value="Unassembled WGS sequence"/>
</dbReference>
<dbReference type="SUPFAM" id="SSF48452">
    <property type="entry name" value="TPR-like"/>
    <property type="match status" value="1"/>
</dbReference>
<evidence type="ECO:0000313" key="6">
    <source>
        <dbReference type="Proteomes" id="UP000494363"/>
    </source>
</evidence>
<reference evidence="5 6" key="1">
    <citation type="submission" date="2020-04" db="EMBL/GenBank/DDBJ databases">
        <authorList>
            <person name="De Canck E."/>
        </authorList>
    </citation>
    <scope>NUCLEOTIDE SEQUENCE [LARGE SCALE GENOMIC DNA]</scope>
    <source>
        <strain evidence="5 6">LMG 29542</strain>
    </source>
</reference>
<evidence type="ECO:0000256" key="1">
    <source>
        <dbReference type="ARBA" id="ARBA00022737"/>
    </source>
</evidence>
<name>A0A6J5DNJ3_9BURK</name>
<dbReference type="AlphaFoldDB" id="A0A6J5DNJ3"/>
<accession>A0A6J5DNJ3</accession>
<dbReference type="Gene3D" id="1.10.1660.10">
    <property type="match status" value="1"/>
</dbReference>
<dbReference type="InterPro" id="IPR009061">
    <property type="entry name" value="DNA-bd_dom_put_sf"/>
</dbReference>
<dbReference type="SUPFAM" id="SSF46955">
    <property type="entry name" value="Putative DNA-binding domain"/>
    <property type="match status" value="1"/>
</dbReference>
<dbReference type="Pfam" id="PF13432">
    <property type="entry name" value="TPR_16"/>
    <property type="match status" value="1"/>
</dbReference>
<dbReference type="CDD" id="cd00592">
    <property type="entry name" value="HTH_MerR-like"/>
    <property type="match status" value="1"/>
</dbReference>
<evidence type="ECO:0000256" key="2">
    <source>
        <dbReference type="ARBA" id="ARBA00022803"/>
    </source>
</evidence>
<keyword evidence="1" id="KW-0677">Repeat</keyword>
<dbReference type="InterPro" id="IPR050498">
    <property type="entry name" value="Ycf3"/>
</dbReference>
<evidence type="ECO:0000256" key="3">
    <source>
        <dbReference type="PROSITE-ProRule" id="PRU00339"/>
    </source>
</evidence>
<dbReference type="Pfam" id="PF13411">
    <property type="entry name" value="MerR_1"/>
    <property type="match status" value="1"/>
</dbReference>
<keyword evidence="2 3" id="KW-0802">TPR repeat</keyword>
<dbReference type="Gene3D" id="1.25.40.10">
    <property type="entry name" value="Tetratricopeptide repeat domain"/>
    <property type="match status" value="1"/>
</dbReference>
<gene>
    <name evidence="5" type="ORF">LMG29542_02450</name>
</gene>
<evidence type="ECO:0000313" key="5">
    <source>
        <dbReference type="EMBL" id="CAB3754772.1"/>
    </source>
</evidence>
<dbReference type="InterPro" id="IPR011990">
    <property type="entry name" value="TPR-like_helical_dom_sf"/>
</dbReference>
<dbReference type="RefSeq" id="WP_175226714.1">
    <property type="nucleotide sequence ID" value="NZ_CADIKH010000009.1"/>
</dbReference>
<feature type="repeat" description="TPR" evidence="3">
    <location>
        <begin position="205"/>
        <end position="238"/>
    </location>
</feature>
<dbReference type="EMBL" id="CADIKH010000009">
    <property type="protein sequence ID" value="CAB3754772.1"/>
    <property type="molecule type" value="Genomic_DNA"/>
</dbReference>
<protein>
    <recommendedName>
        <fullName evidence="4">HTH merR-type domain-containing protein</fullName>
    </recommendedName>
</protein>
<evidence type="ECO:0000259" key="4">
    <source>
        <dbReference type="Pfam" id="PF13411"/>
    </source>
</evidence>
<dbReference type="PROSITE" id="PS50005">
    <property type="entry name" value="TPR"/>
    <property type="match status" value="1"/>
</dbReference>
<dbReference type="PANTHER" id="PTHR44858">
    <property type="entry name" value="TETRATRICOPEPTIDE REPEAT PROTEIN 6"/>
    <property type="match status" value="1"/>
</dbReference>
<organism evidence="5 6">
    <name type="scientific">Paraburkholderia humisilvae</name>
    <dbReference type="NCBI Taxonomy" id="627669"/>
    <lineage>
        <taxon>Bacteria</taxon>
        <taxon>Pseudomonadati</taxon>
        <taxon>Pseudomonadota</taxon>
        <taxon>Betaproteobacteria</taxon>
        <taxon>Burkholderiales</taxon>
        <taxon>Burkholderiaceae</taxon>
        <taxon>Paraburkholderia</taxon>
    </lineage>
</organism>